<sequence length="430" mass="46061">MDNKYENNFNNKEDNNSRSYEPNFIMVPKEDTSKKDKNIGGENKGMEYQDNNPKKIKKKKDRSIFPYIALSLVFAIIGGLLGAAGVLYIAPQSDNFKNTALYRRIIQEKNINYGPTTLASEKDALSATEIINKVGPAVVGVTTKSVKDYGVFGNQVAEGIGSGFIINEEGYVLTNYHVIKGAQDVKVILNDGKEAQAKVINYDAENDIAVVKITENITMPGIAELGDSDSVQAGESVVAIGNPLGKEFLGTVTSGIVSAINRAINIGGKDLTLIQTDAAINPGNSGGPLLNSRGQVIGINTAKINSQSAEGGVEGIGFSIPINQAKNKLGDLSKPILKIGIGGRDLSEKLAKENKLPAGVYVIQVEEFSSAEKAGIKTGDVIIGFDGNKVTTMAELNKFKSQKSAGDKVKVEVYREGKNKTLDLTLEEQK</sequence>
<feature type="compositionally biased region" description="Basic and acidic residues" evidence="3">
    <location>
        <begin position="28"/>
        <end position="47"/>
    </location>
</feature>
<evidence type="ECO:0000313" key="7">
    <source>
        <dbReference type="Proteomes" id="UP000736583"/>
    </source>
</evidence>
<keyword evidence="1" id="KW-0645">Protease</keyword>
<accession>A0ABS6F3R1</accession>
<protein>
    <submittedName>
        <fullName evidence="6">Trypsin-like peptidase domain-containing protein</fullName>
    </submittedName>
</protein>
<reference evidence="6 7" key="1">
    <citation type="submission" date="2021-06" db="EMBL/GenBank/DDBJ databases">
        <authorList>
            <person name="Sun Q."/>
            <person name="Li D."/>
        </authorList>
    </citation>
    <scope>NUCLEOTIDE SEQUENCE [LARGE SCALE GENOMIC DNA]</scope>
    <source>
        <strain evidence="6 7">MSJ-4</strain>
    </source>
</reference>
<feature type="compositionally biased region" description="Basic and acidic residues" evidence="3">
    <location>
        <begin position="1"/>
        <end position="16"/>
    </location>
</feature>
<feature type="domain" description="PDZ" evidence="5">
    <location>
        <begin position="321"/>
        <end position="417"/>
    </location>
</feature>
<evidence type="ECO:0000256" key="1">
    <source>
        <dbReference type="ARBA" id="ARBA00022670"/>
    </source>
</evidence>
<organism evidence="6 7">
    <name type="scientific">Clostridium simiarum</name>
    <dbReference type="NCBI Taxonomy" id="2841506"/>
    <lineage>
        <taxon>Bacteria</taxon>
        <taxon>Bacillati</taxon>
        <taxon>Bacillota</taxon>
        <taxon>Clostridia</taxon>
        <taxon>Eubacteriales</taxon>
        <taxon>Clostridiaceae</taxon>
        <taxon>Clostridium</taxon>
    </lineage>
</organism>
<evidence type="ECO:0000313" key="6">
    <source>
        <dbReference type="EMBL" id="MBU5592931.1"/>
    </source>
</evidence>
<dbReference type="RefSeq" id="WP_216457615.1">
    <property type="nucleotide sequence ID" value="NZ_JAHLQL010000005.1"/>
</dbReference>
<evidence type="ECO:0000259" key="5">
    <source>
        <dbReference type="PROSITE" id="PS50106"/>
    </source>
</evidence>
<gene>
    <name evidence="6" type="ORF">KQI89_14345</name>
</gene>
<dbReference type="SMART" id="SM00228">
    <property type="entry name" value="PDZ"/>
    <property type="match status" value="1"/>
</dbReference>
<keyword evidence="7" id="KW-1185">Reference proteome</keyword>
<dbReference type="PANTHER" id="PTHR43343:SF3">
    <property type="entry name" value="PROTEASE DO-LIKE 8, CHLOROPLASTIC"/>
    <property type="match status" value="1"/>
</dbReference>
<dbReference type="Pfam" id="PF13365">
    <property type="entry name" value="Trypsin_2"/>
    <property type="match status" value="1"/>
</dbReference>
<comment type="caution">
    <text evidence="6">The sequence shown here is derived from an EMBL/GenBank/DDBJ whole genome shotgun (WGS) entry which is preliminary data.</text>
</comment>
<dbReference type="PROSITE" id="PS50106">
    <property type="entry name" value="PDZ"/>
    <property type="match status" value="1"/>
</dbReference>
<dbReference type="EMBL" id="JAHLQL010000005">
    <property type="protein sequence ID" value="MBU5592931.1"/>
    <property type="molecule type" value="Genomic_DNA"/>
</dbReference>
<feature type="region of interest" description="Disordered" evidence="3">
    <location>
        <begin position="1"/>
        <end position="52"/>
    </location>
</feature>
<keyword evidence="4" id="KW-0472">Membrane</keyword>
<feature type="transmembrane region" description="Helical" evidence="4">
    <location>
        <begin position="64"/>
        <end position="90"/>
    </location>
</feature>
<name>A0ABS6F3R1_9CLOT</name>
<dbReference type="Proteomes" id="UP000736583">
    <property type="component" value="Unassembled WGS sequence"/>
</dbReference>
<dbReference type="InterPro" id="IPR051201">
    <property type="entry name" value="Chloro_Bact_Ser_Proteases"/>
</dbReference>
<keyword evidence="4" id="KW-1133">Transmembrane helix</keyword>
<keyword evidence="4" id="KW-0812">Transmembrane</keyword>
<keyword evidence="2" id="KW-0378">Hydrolase</keyword>
<dbReference type="Pfam" id="PF13180">
    <property type="entry name" value="PDZ_2"/>
    <property type="match status" value="1"/>
</dbReference>
<evidence type="ECO:0000256" key="4">
    <source>
        <dbReference type="SAM" id="Phobius"/>
    </source>
</evidence>
<dbReference type="InterPro" id="IPR001478">
    <property type="entry name" value="PDZ"/>
</dbReference>
<evidence type="ECO:0000256" key="3">
    <source>
        <dbReference type="SAM" id="MobiDB-lite"/>
    </source>
</evidence>
<proteinExistence type="predicted"/>
<evidence type="ECO:0000256" key="2">
    <source>
        <dbReference type="ARBA" id="ARBA00022801"/>
    </source>
</evidence>
<dbReference type="PANTHER" id="PTHR43343">
    <property type="entry name" value="PEPTIDASE S12"/>
    <property type="match status" value="1"/>
</dbReference>